<sequence length="104" mass="11688">MHSHAGTKGGTRLVARTDHETQEFLAQAAELSGMTLSQFLIESARDKAERVVDQMTRIRVSVETGNRMLELLDHKRPRKPTSSKLIEDALDYGETINASETYQD</sequence>
<organism evidence="3 4">
    <name type="scientific">Marinobacter nanhaiticus D15-8W</name>
    <dbReference type="NCBI Taxonomy" id="626887"/>
    <lineage>
        <taxon>Bacteria</taxon>
        <taxon>Pseudomonadati</taxon>
        <taxon>Pseudomonadota</taxon>
        <taxon>Gammaproteobacteria</taxon>
        <taxon>Pseudomonadales</taxon>
        <taxon>Marinobacteraceae</taxon>
        <taxon>Marinobacter</taxon>
    </lineage>
</organism>
<keyword evidence="4" id="KW-1185">Reference proteome</keyword>
<protein>
    <submittedName>
        <fullName evidence="3">DUF1778 domain-containing protein</fullName>
    </submittedName>
</protein>
<evidence type="ECO:0000256" key="2">
    <source>
        <dbReference type="ARBA" id="ARBA00049988"/>
    </source>
</evidence>
<dbReference type="PANTHER" id="PTHR35401:SF2">
    <property type="entry name" value="ABC-TYPE TRANSPORT SYSTEM"/>
    <property type="match status" value="1"/>
</dbReference>
<dbReference type="EMBL" id="APLQ01000005">
    <property type="protein sequence ID" value="ENO17121.2"/>
    <property type="molecule type" value="Genomic_DNA"/>
</dbReference>
<dbReference type="OrthoDB" id="5297731at2"/>
<dbReference type="InterPro" id="IPR014795">
    <property type="entry name" value="TacA_1-like"/>
</dbReference>
<dbReference type="STRING" id="626887.J057_00609"/>
<proteinExistence type="inferred from homology"/>
<dbReference type="SUPFAM" id="SSF47598">
    <property type="entry name" value="Ribbon-helix-helix"/>
    <property type="match status" value="1"/>
</dbReference>
<comment type="caution">
    <text evidence="3">The sequence shown here is derived from an EMBL/GenBank/DDBJ whole genome shotgun (WGS) entry which is preliminary data.</text>
</comment>
<evidence type="ECO:0000256" key="1">
    <source>
        <dbReference type="ARBA" id="ARBA00022649"/>
    </source>
</evidence>
<dbReference type="Proteomes" id="UP000013165">
    <property type="component" value="Unassembled WGS sequence"/>
</dbReference>
<dbReference type="PATRIC" id="fig|626887.3.peg.115"/>
<dbReference type="GO" id="GO:0006355">
    <property type="term" value="P:regulation of DNA-templated transcription"/>
    <property type="evidence" value="ECO:0007669"/>
    <property type="project" value="InterPro"/>
</dbReference>
<keyword evidence="1" id="KW-1277">Toxin-antitoxin system</keyword>
<reference evidence="3 4" key="1">
    <citation type="journal article" date="2013" name="Genome Announc.">
        <title>Genome Sequence of the Polycyclic Aromatic Hydrocarbon-Degrading Bacterium Strain Marinobacter nanhaiticus D15-8WT.</title>
        <authorList>
            <person name="Cui Z."/>
            <person name="Gao W."/>
            <person name="Li Q."/>
            <person name="Xu G."/>
            <person name="Zheng L."/>
        </authorList>
    </citation>
    <scope>NUCLEOTIDE SEQUENCE [LARGE SCALE GENOMIC DNA]</scope>
    <source>
        <strain evidence="3 4">D15-8W</strain>
    </source>
</reference>
<evidence type="ECO:0000313" key="3">
    <source>
        <dbReference type="EMBL" id="ENO17121.2"/>
    </source>
</evidence>
<dbReference type="Gene3D" id="1.20.5.780">
    <property type="entry name" value="Single helix bin"/>
    <property type="match status" value="1"/>
</dbReference>
<name>N6WZZ1_9GAMM</name>
<dbReference type="AlphaFoldDB" id="N6WZZ1"/>
<evidence type="ECO:0000313" key="4">
    <source>
        <dbReference type="Proteomes" id="UP000013165"/>
    </source>
</evidence>
<dbReference type="eggNOG" id="COG4453">
    <property type="taxonomic scope" value="Bacteria"/>
</dbReference>
<dbReference type="PANTHER" id="PTHR35401">
    <property type="entry name" value="COPG FAMILY HELIX-TURN-HELIX PROTEIN-RELATED-RELATED"/>
    <property type="match status" value="1"/>
</dbReference>
<dbReference type="InterPro" id="IPR010985">
    <property type="entry name" value="Ribbon_hlx_hlx"/>
</dbReference>
<gene>
    <name evidence="3" type="ORF">J057_00609</name>
</gene>
<dbReference type="HOGENOM" id="CLU_152494_3_0_6"/>
<dbReference type="Pfam" id="PF08681">
    <property type="entry name" value="TacA1"/>
    <property type="match status" value="1"/>
</dbReference>
<comment type="similarity">
    <text evidence="2">Belongs to the TacA antitoxin family.</text>
</comment>
<accession>N6WZZ1</accession>